<evidence type="ECO:0000313" key="2">
    <source>
        <dbReference type="EMBL" id="ASN67549.1"/>
    </source>
</evidence>
<protein>
    <submittedName>
        <fullName evidence="2">Putative DnaC protein</fullName>
    </submittedName>
</protein>
<organism evidence="2">
    <name type="scientific">uncultured Caudovirales phage</name>
    <dbReference type="NCBI Taxonomy" id="2100421"/>
    <lineage>
        <taxon>Viruses</taxon>
        <taxon>Duplodnaviria</taxon>
        <taxon>Heunggongvirae</taxon>
        <taxon>Uroviricota</taxon>
        <taxon>Caudoviricetes</taxon>
        <taxon>Peduoviridae</taxon>
        <taxon>Maltschvirus</taxon>
        <taxon>Maltschvirus maltsch</taxon>
    </lineage>
</organism>
<proteinExistence type="predicted"/>
<dbReference type="InterPro" id="IPR003593">
    <property type="entry name" value="AAA+_ATPase"/>
</dbReference>
<sequence>MDLPLVYHINEQETCSIHSCFKWSLNDDVPLQDERNRTFCPECQREKMAREEEQKIGQAHTATILRKTYDVFDKNSIIPPEMKDATFKTFTVSNEIDEKAKNYALRLVHHYLQDGRGNALIMGEAGRGKTHLALAIAEKLNADFKANKIPKSILFVNVPTLFQKIQGGFDKKGSMSTNDWLDLLTKVDFLILDDLGKGDRGQWKQDFLYTLLDHRDKTIITTNMGGKAMKEAYDDGLRSRITKGGRDLYFKYPDNAEDRRKLPF</sequence>
<accession>A0A2H4IZX5</accession>
<evidence type="ECO:0000259" key="1">
    <source>
        <dbReference type="SMART" id="SM00382"/>
    </source>
</evidence>
<dbReference type="InterPro" id="IPR027417">
    <property type="entry name" value="P-loop_NTPase"/>
</dbReference>
<dbReference type="Gene3D" id="3.40.50.300">
    <property type="entry name" value="P-loop containing nucleotide triphosphate hydrolases"/>
    <property type="match status" value="1"/>
</dbReference>
<dbReference type="SMART" id="SM00382">
    <property type="entry name" value="AAA"/>
    <property type="match status" value="1"/>
</dbReference>
<dbReference type="GO" id="GO:0006260">
    <property type="term" value="P:DNA replication"/>
    <property type="evidence" value="ECO:0007669"/>
    <property type="project" value="TreeGrafter"/>
</dbReference>
<dbReference type="PANTHER" id="PTHR30050">
    <property type="entry name" value="CHROMOSOMAL REPLICATION INITIATOR PROTEIN DNAA"/>
    <property type="match status" value="1"/>
</dbReference>
<name>A0A2H4IZX5_9CAUD</name>
<dbReference type="SUPFAM" id="SSF52540">
    <property type="entry name" value="P-loop containing nucleoside triphosphate hydrolases"/>
    <property type="match status" value="1"/>
</dbReference>
<gene>
    <name evidence="2" type="ORF">10S16_14</name>
</gene>
<dbReference type="PANTHER" id="PTHR30050:SF4">
    <property type="entry name" value="ATP-BINDING PROTEIN RV3427C IN INSERTION SEQUENCE-RELATED"/>
    <property type="match status" value="1"/>
</dbReference>
<dbReference type="InterPro" id="IPR002611">
    <property type="entry name" value="IstB_ATP-bd"/>
</dbReference>
<dbReference type="Pfam" id="PF01695">
    <property type="entry name" value="IstB_IS21"/>
    <property type="match status" value="1"/>
</dbReference>
<reference evidence="2" key="1">
    <citation type="submission" date="2017-06" db="EMBL/GenBank/DDBJ databases">
        <title>Novel phages from South African skin metaviromes.</title>
        <authorList>
            <person name="van Zyl L.J."/>
            <person name="Abrahams Y."/>
            <person name="Stander E.A."/>
            <person name="Kirby B.M."/>
            <person name="Clavaud C."/>
            <person name="Farcet C."/>
            <person name="Breton L."/>
            <person name="Trindade M.I."/>
        </authorList>
    </citation>
    <scope>NUCLEOTIDE SEQUENCE</scope>
</reference>
<feature type="domain" description="AAA+ ATPase" evidence="1">
    <location>
        <begin position="115"/>
        <end position="254"/>
    </location>
</feature>
<dbReference type="GO" id="GO:0005524">
    <property type="term" value="F:ATP binding"/>
    <property type="evidence" value="ECO:0007669"/>
    <property type="project" value="InterPro"/>
</dbReference>
<dbReference type="EMBL" id="MF417852">
    <property type="protein sequence ID" value="ASN67549.1"/>
    <property type="molecule type" value="Genomic_DNA"/>
</dbReference>
<dbReference type="CDD" id="cd00009">
    <property type="entry name" value="AAA"/>
    <property type="match status" value="1"/>
</dbReference>